<evidence type="ECO:0000259" key="1">
    <source>
        <dbReference type="Pfam" id="PF01755"/>
    </source>
</evidence>
<sequence>MPMQGSQLKVVVVNLARSADRRQQMAAILSPLGIRFEFFQAIDGRAGKHALFDRVDQRLAEVRRGFTLNGGEMGCFASHYLLWERCVRENTPLLIFEDDVAIDDSFMKAYSVTGERISRLGLIRFSGHKERAFTEYEKIDDGVKIVRFLKGPNGTSSYAVSPKAAKRLLAKASTWFEPVDLHLDRFWTHGVDSLGLFPYPVSHIANTAEQSEIWQGAQRAPKSRRFRKLRAIYRARDDVLRFLANLPYLLGTSKYLPAEVSQPIPERLEENS</sequence>
<dbReference type="EMBL" id="PIQN01000026">
    <property type="protein sequence ID" value="PKA39742.1"/>
    <property type="molecule type" value="Genomic_DNA"/>
</dbReference>
<dbReference type="CDD" id="cd06532">
    <property type="entry name" value="Glyco_transf_25"/>
    <property type="match status" value="1"/>
</dbReference>
<reference evidence="2 3" key="1">
    <citation type="submission" date="2017-11" db="EMBL/GenBank/DDBJ databases">
        <authorList>
            <person name="Han C.G."/>
        </authorList>
    </citation>
    <scope>NUCLEOTIDE SEQUENCE [LARGE SCALE GENOMIC DNA]</scope>
    <source>
        <strain evidence="2 3">HCNT1</strain>
    </source>
</reference>
<evidence type="ECO:0000313" key="3">
    <source>
        <dbReference type="Proteomes" id="UP000232164"/>
    </source>
</evidence>
<dbReference type="Pfam" id="PF01755">
    <property type="entry name" value="Glyco_transf_25"/>
    <property type="match status" value="1"/>
</dbReference>
<dbReference type="AlphaFoldDB" id="A0A2N0D117"/>
<protein>
    <recommendedName>
        <fullName evidence="1">Glycosyl transferase family 25 domain-containing protein</fullName>
    </recommendedName>
</protein>
<name>A0A2N0D117_RHISU</name>
<feature type="domain" description="Glycosyl transferase family 25" evidence="1">
    <location>
        <begin position="9"/>
        <end position="181"/>
    </location>
</feature>
<evidence type="ECO:0000313" key="2">
    <source>
        <dbReference type="EMBL" id="PKA39742.1"/>
    </source>
</evidence>
<dbReference type="Proteomes" id="UP000232164">
    <property type="component" value="Unassembled WGS sequence"/>
</dbReference>
<organism evidence="2 3">
    <name type="scientific">Rhizobium sullae</name>
    <name type="common">Rhizobium hedysari</name>
    <dbReference type="NCBI Taxonomy" id="50338"/>
    <lineage>
        <taxon>Bacteria</taxon>
        <taxon>Pseudomonadati</taxon>
        <taxon>Pseudomonadota</taxon>
        <taxon>Alphaproteobacteria</taxon>
        <taxon>Hyphomicrobiales</taxon>
        <taxon>Rhizobiaceae</taxon>
        <taxon>Rhizobium/Agrobacterium group</taxon>
        <taxon>Rhizobium</taxon>
    </lineage>
</organism>
<reference evidence="2 3" key="2">
    <citation type="submission" date="2017-12" db="EMBL/GenBank/DDBJ databases">
        <title>Genome sequence of Rhizobium sullae HCNT1 isolated from Sulla coronaria nodules and featuring peculiar denitrification phenotypes.</title>
        <authorList>
            <person name="De Diego-Diaz B."/>
            <person name="Treu L."/>
            <person name="Campanaro S."/>
            <person name="Da Silva Duarte V."/>
            <person name="Basaglia M."/>
            <person name="Favaro L."/>
            <person name="Casella S."/>
            <person name="Squartini A."/>
        </authorList>
    </citation>
    <scope>NUCLEOTIDE SEQUENCE [LARGE SCALE GENOMIC DNA]</scope>
    <source>
        <strain evidence="2 3">HCNT1</strain>
    </source>
</reference>
<gene>
    <name evidence="2" type="ORF">CWR43_31295</name>
</gene>
<dbReference type="STRING" id="1041146.GCA_000427985_05776"/>
<accession>A0A2N0D117</accession>
<dbReference type="InterPro" id="IPR002654">
    <property type="entry name" value="Glyco_trans_25"/>
</dbReference>
<comment type="caution">
    <text evidence="2">The sequence shown here is derived from an EMBL/GenBank/DDBJ whole genome shotgun (WGS) entry which is preliminary data.</text>
</comment>
<proteinExistence type="predicted"/>